<comment type="caution">
    <text evidence="2">The sequence shown here is derived from an EMBL/GenBank/DDBJ whole genome shotgun (WGS) entry which is preliminary data.</text>
</comment>
<keyword evidence="1" id="KW-0812">Transmembrane</keyword>
<reference evidence="3" key="1">
    <citation type="journal article" date="2017" name="bioRxiv">
        <title>Comparative analysis of the genomes of Stylophora pistillata and Acropora digitifera provides evidence for extensive differences between species of corals.</title>
        <authorList>
            <person name="Voolstra C.R."/>
            <person name="Li Y."/>
            <person name="Liew Y.J."/>
            <person name="Baumgarten S."/>
            <person name="Zoccola D."/>
            <person name="Flot J.-F."/>
            <person name="Tambutte S."/>
            <person name="Allemand D."/>
            <person name="Aranda M."/>
        </authorList>
    </citation>
    <scope>NUCLEOTIDE SEQUENCE [LARGE SCALE GENOMIC DNA]</scope>
</reference>
<feature type="transmembrane region" description="Helical" evidence="1">
    <location>
        <begin position="115"/>
        <end position="134"/>
    </location>
</feature>
<keyword evidence="3" id="KW-1185">Reference proteome</keyword>
<evidence type="ECO:0000256" key="1">
    <source>
        <dbReference type="SAM" id="Phobius"/>
    </source>
</evidence>
<dbReference type="EMBL" id="LSMT01000169">
    <property type="protein sequence ID" value="PFX24693.1"/>
    <property type="molecule type" value="Genomic_DNA"/>
</dbReference>
<sequence>MNKQRYLSVMQGRNNLTASINSRTLSQNAKVTDTGFQKMEINKPGEDLHRTEFINTGIMSMADLPSAHSLRSKDQFSAQAQSGLECRRCLTHLAHWTTHEKTHDSKDDEKTKESLCGLLFNSYVLCLFVLGSYVPMD</sequence>
<keyword evidence="1" id="KW-1133">Transmembrane helix</keyword>
<protein>
    <submittedName>
        <fullName evidence="2">Uncharacterized protein</fullName>
    </submittedName>
</protein>
<evidence type="ECO:0000313" key="3">
    <source>
        <dbReference type="Proteomes" id="UP000225706"/>
    </source>
</evidence>
<dbReference type="Proteomes" id="UP000225706">
    <property type="component" value="Unassembled WGS sequence"/>
</dbReference>
<evidence type="ECO:0000313" key="2">
    <source>
        <dbReference type="EMBL" id="PFX24693.1"/>
    </source>
</evidence>
<keyword evidence="1" id="KW-0472">Membrane</keyword>
<gene>
    <name evidence="2" type="ORF">AWC38_SpisGene10693</name>
</gene>
<proteinExistence type="predicted"/>
<organism evidence="2 3">
    <name type="scientific">Stylophora pistillata</name>
    <name type="common">Smooth cauliflower coral</name>
    <dbReference type="NCBI Taxonomy" id="50429"/>
    <lineage>
        <taxon>Eukaryota</taxon>
        <taxon>Metazoa</taxon>
        <taxon>Cnidaria</taxon>
        <taxon>Anthozoa</taxon>
        <taxon>Hexacorallia</taxon>
        <taxon>Scleractinia</taxon>
        <taxon>Astrocoeniina</taxon>
        <taxon>Pocilloporidae</taxon>
        <taxon>Stylophora</taxon>
    </lineage>
</organism>
<name>A0A2B4S6M5_STYPI</name>
<dbReference type="AlphaFoldDB" id="A0A2B4S6M5"/>
<accession>A0A2B4S6M5</accession>